<evidence type="ECO:0000256" key="1">
    <source>
        <dbReference type="SAM" id="Phobius"/>
    </source>
</evidence>
<name>A0A1H0D5E7_9ACTO</name>
<proteinExistence type="predicted"/>
<dbReference type="STRING" id="332524.SAMN04487766_10460"/>
<keyword evidence="1" id="KW-0812">Transmembrane</keyword>
<reference evidence="3" key="1">
    <citation type="submission" date="2016-10" db="EMBL/GenBank/DDBJ databases">
        <authorList>
            <person name="Varghese N."/>
            <person name="Submissions S."/>
        </authorList>
    </citation>
    <scope>NUCLEOTIDE SEQUENCE [LARGE SCALE GENOMIC DNA]</scope>
    <source>
        <strain evidence="3">DSM 27982</strain>
    </source>
</reference>
<evidence type="ECO:0000313" key="2">
    <source>
        <dbReference type="EMBL" id="SDN65400.1"/>
    </source>
</evidence>
<keyword evidence="3" id="KW-1185">Reference proteome</keyword>
<keyword evidence="1" id="KW-0472">Membrane</keyword>
<evidence type="ECO:0008006" key="4">
    <source>
        <dbReference type="Google" id="ProtNLM"/>
    </source>
</evidence>
<accession>A0A1H0D5E7</accession>
<dbReference type="Proteomes" id="UP000198541">
    <property type="component" value="Unassembled WGS sequence"/>
</dbReference>
<keyword evidence="1" id="KW-1133">Transmembrane helix</keyword>
<feature type="transmembrane region" description="Helical" evidence="1">
    <location>
        <begin position="62"/>
        <end position="82"/>
    </location>
</feature>
<dbReference type="EMBL" id="FNIM01000009">
    <property type="protein sequence ID" value="SDN65400.1"/>
    <property type="molecule type" value="Genomic_DNA"/>
</dbReference>
<evidence type="ECO:0000313" key="3">
    <source>
        <dbReference type="Proteomes" id="UP000198541"/>
    </source>
</evidence>
<dbReference type="InterPro" id="IPR021215">
    <property type="entry name" value="DUF2752"/>
</dbReference>
<dbReference type="Pfam" id="PF10825">
    <property type="entry name" value="DUF2752"/>
    <property type="match status" value="1"/>
</dbReference>
<organism evidence="2 3">
    <name type="scientific">Actinomyces ruminicola</name>
    <dbReference type="NCBI Taxonomy" id="332524"/>
    <lineage>
        <taxon>Bacteria</taxon>
        <taxon>Bacillati</taxon>
        <taxon>Actinomycetota</taxon>
        <taxon>Actinomycetes</taxon>
        <taxon>Actinomycetales</taxon>
        <taxon>Actinomycetaceae</taxon>
        <taxon>Actinomyces</taxon>
    </lineage>
</organism>
<gene>
    <name evidence="2" type="ORF">SAMN05216355_10932</name>
</gene>
<dbReference type="AlphaFoldDB" id="A0A1H0D5E7"/>
<protein>
    <recommendedName>
        <fullName evidence="4">DUF2752 domain-containing protein</fullName>
    </recommendedName>
</protein>
<sequence>MGAAAAVSCLPGALIIGSRLLGRDGVDLCIMHRMTGYWCPLCGGTRATRALMHGDLTSACGYNPFALMVLALGAAVLARWLISRRRGAPRPLLTAREAVVVFAVAGLFAVARNLPGMWAYLNPLLGPAG</sequence>
<feature type="transmembrane region" description="Helical" evidence="1">
    <location>
        <begin position="94"/>
        <end position="114"/>
    </location>
</feature>